<dbReference type="Proteomes" id="UP000823749">
    <property type="component" value="Chromosome 6"/>
</dbReference>
<keyword evidence="3" id="KW-1185">Reference proteome</keyword>
<evidence type="ECO:0000259" key="1">
    <source>
        <dbReference type="Pfam" id="PF13966"/>
    </source>
</evidence>
<dbReference type="Pfam" id="PF13966">
    <property type="entry name" value="zf-RVT"/>
    <property type="match status" value="1"/>
</dbReference>
<evidence type="ECO:0000313" key="3">
    <source>
        <dbReference type="Proteomes" id="UP000823749"/>
    </source>
</evidence>
<accession>A0AAV6JY80</accession>
<comment type="caution">
    <text evidence="2">The sequence shown here is derived from an EMBL/GenBank/DDBJ whole genome shotgun (WGS) entry which is preliminary data.</text>
</comment>
<organism evidence="2 3">
    <name type="scientific">Rhododendron griersonianum</name>
    <dbReference type="NCBI Taxonomy" id="479676"/>
    <lineage>
        <taxon>Eukaryota</taxon>
        <taxon>Viridiplantae</taxon>
        <taxon>Streptophyta</taxon>
        <taxon>Embryophyta</taxon>
        <taxon>Tracheophyta</taxon>
        <taxon>Spermatophyta</taxon>
        <taxon>Magnoliopsida</taxon>
        <taxon>eudicotyledons</taxon>
        <taxon>Gunneridae</taxon>
        <taxon>Pentapetalae</taxon>
        <taxon>asterids</taxon>
        <taxon>Ericales</taxon>
        <taxon>Ericaceae</taxon>
        <taxon>Ericoideae</taxon>
        <taxon>Rhodoreae</taxon>
        <taxon>Rhododendron</taxon>
    </lineage>
</organism>
<evidence type="ECO:0000313" key="2">
    <source>
        <dbReference type="EMBL" id="KAG5545131.1"/>
    </source>
</evidence>
<reference evidence="2 3" key="1">
    <citation type="submission" date="2020-08" db="EMBL/GenBank/DDBJ databases">
        <title>Plant Genome Project.</title>
        <authorList>
            <person name="Zhang R.-G."/>
        </authorList>
    </citation>
    <scope>NUCLEOTIDE SEQUENCE [LARGE SCALE GENOMIC DNA]</scope>
    <source>
        <strain evidence="2">WSP0</strain>
        <tissue evidence="2">Leaf</tissue>
    </source>
</reference>
<dbReference type="AlphaFoldDB" id="A0AAV6JY80"/>
<proteinExistence type="predicted"/>
<dbReference type="EMBL" id="JACTNZ010000006">
    <property type="protein sequence ID" value="KAG5545131.1"/>
    <property type="molecule type" value="Genomic_DNA"/>
</dbReference>
<feature type="domain" description="Reverse transcriptase zinc-binding" evidence="1">
    <location>
        <begin position="116"/>
        <end position="185"/>
    </location>
</feature>
<dbReference type="InterPro" id="IPR026960">
    <property type="entry name" value="RVT-Znf"/>
</dbReference>
<name>A0AAV6JY80_9ERIC</name>
<gene>
    <name evidence="2" type="ORF">RHGRI_017560</name>
</gene>
<protein>
    <recommendedName>
        <fullName evidence="1">Reverse transcriptase zinc-binding domain-containing protein</fullName>
    </recommendedName>
</protein>
<sequence>MGVGWRLGDGRSISVFKHQWIPKVSNPYIESAGPVDVLDFRGADLIDEVNFEWRKPLLEVLFHGEIIPRILAIHIPRVTRQDELIWRLSKNGEFSVKCANFEALRMHTGCDGVGRGDEVWRKVWGLNLPPKLALFLWKVLHKIIPTKVVLFRRGMAGDMVCPVCGRSDETIEHIFFECEFGRRLWRASSLGLDFIVGSPVSFKEWLLEWVRDRGT</sequence>